<evidence type="ECO:0000256" key="6">
    <source>
        <dbReference type="ARBA" id="ARBA00023136"/>
    </source>
</evidence>
<dbReference type="PANTHER" id="PTHR42718:SF42">
    <property type="entry name" value="EXPORT PROTEIN"/>
    <property type="match status" value="1"/>
</dbReference>
<keyword evidence="4 8" id="KW-0812">Transmembrane</keyword>
<sequence length="493" mass="50181">MSAAGGTSAAGGSRASGASSASASGAPVGGLTRERRVLIIAILASFVAFLDGSIVNVALPSIDRDLGGGLATQQWVVDAYLLTLGALILLAGSLSDAFGRVRVMSVGLVGFGVTSVLCAIAPTAEILIGARAAQGAAGALLVPSSLALIISTFHGVPQAKAIGSWTAWTGTAMIIGPLLGGFLIDTVSWRLIFAINVLPIAFTLVLLHRLRGAGRPEHPARIDWVGAVLGALGLAGPVFALIEQGRLGWSSPVVWIPLVLGLACLAAFIAWERRAPAPMMPLGLFGSRNFSAGNIATLFIYGALSFGFFIVAIYLQQVAGVSAFLTGLSLMPPTLVMLFLSSRFGALSGRFGPRLFMTVGPLVAGAGFLWLISVSPELNYWTQILPGLLLFGLGLSATVAPLTSAILGAIADAQAGIGSAVNNAVSRIAGLITIACASLIIGESLDLDGLHRAMIATAAMLVLGGLVSWFGIRNPRAAAADASRADNGAAPVG</sequence>
<evidence type="ECO:0000256" key="5">
    <source>
        <dbReference type="ARBA" id="ARBA00022989"/>
    </source>
</evidence>
<feature type="transmembrane region" description="Helical" evidence="8">
    <location>
        <begin position="352"/>
        <end position="372"/>
    </location>
</feature>
<dbReference type="GO" id="GO:0022857">
    <property type="term" value="F:transmembrane transporter activity"/>
    <property type="evidence" value="ECO:0007669"/>
    <property type="project" value="InterPro"/>
</dbReference>
<accession>A0A1T5IIN0</accession>
<feature type="transmembrane region" description="Helical" evidence="8">
    <location>
        <begin position="453"/>
        <end position="472"/>
    </location>
</feature>
<dbReference type="EMBL" id="FUZP01000001">
    <property type="protein sequence ID" value="SKC38969.1"/>
    <property type="molecule type" value="Genomic_DNA"/>
</dbReference>
<organism evidence="10 11">
    <name type="scientific">Okibacterium fritillariae</name>
    <dbReference type="NCBI Taxonomy" id="123320"/>
    <lineage>
        <taxon>Bacteria</taxon>
        <taxon>Bacillati</taxon>
        <taxon>Actinomycetota</taxon>
        <taxon>Actinomycetes</taxon>
        <taxon>Micrococcales</taxon>
        <taxon>Microbacteriaceae</taxon>
        <taxon>Okibacterium</taxon>
    </lineage>
</organism>
<evidence type="ECO:0000313" key="11">
    <source>
        <dbReference type="Proteomes" id="UP000190857"/>
    </source>
</evidence>
<keyword evidence="6 8" id="KW-0472">Membrane</keyword>
<dbReference type="Gene3D" id="1.20.1720.10">
    <property type="entry name" value="Multidrug resistance protein D"/>
    <property type="match status" value="1"/>
</dbReference>
<feature type="transmembrane region" description="Helical" evidence="8">
    <location>
        <begin position="190"/>
        <end position="210"/>
    </location>
</feature>
<dbReference type="InterPro" id="IPR004638">
    <property type="entry name" value="EmrB-like"/>
</dbReference>
<dbReference type="STRING" id="123320.SAMN06309945_0493"/>
<keyword evidence="3" id="KW-1003">Cell membrane</keyword>
<proteinExistence type="predicted"/>
<comment type="subcellular location">
    <subcellularLocation>
        <location evidence="1">Cell membrane</location>
        <topology evidence="1">Multi-pass membrane protein</topology>
    </subcellularLocation>
</comment>
<feature type="transmembrane region" description="Helical" evidence="8">
    <location>
        <begin position="79"/>
        <end position="99"/>
    </location>
</feature>
<evidence type="ECO:0000259" key="9">
    <source>
        <dbReference type="PROSITE" id="PS50850"/>
    </source>
</evidence>
<dbReference type="Proteomes" id="UP000190857">
    <property type="component" value="Unassembled WGS sequence"/>
</dbReference>
<name>A0A1T5IIN0_9MICO</name>
<reference evidence="10 11" key="1">
    <citation type="submission" date="2017-02" db="EMBL/GenBank/DDBJ databases">
        <authorList>
            <person name="Peterson S.W."/>
        </authorList>
    </citation>
    <scope>NUCLEOTIDE SEQUENCE [LARGE SCALE GENOMIC DNA]</scope>
    <source>
        <strain evidence="10 11">VKM Ac-2059</strain>
    </source>
</reference>
<dbReference type="GO" id="GO:0005886">
    <property type="term" value="C:plasma membrane"/>
    <property type="evidence" value="ECO:0007669"/>
    <property type="project" value="UniProtKB-SubCell"/>
</dbReference>
<dbReference type="InterPro" id="IPR036259">
    <property type="entry name" value="MFS_trans_sf"/>
</dbReference>
<evidence type="ECO:0000256" key="4">
    <source>
        <dbReference type="ARBA" id="ARBA00022692"/>
    </source>
</evidence>
<dbReference type="NCBIfam" id="TIGR00711">
    <property type="entry name" value="efflux_EmrB"/>
    <property type="match status" value="1"/>
</dbReference>
<dbReference type="OrthoDB" id="7375466at2"/>
<dbReference type="InterPro" id="IPR020846">
    <property type="entry name" value="MFS_dom"/>
</dbReference>
<feature type="domain" description="Major facilitator superfamily (MFS) profile" evidence="9">
    <location>
        <begin position="37"/>
        <end position="476"/>
    </location>
</feature>
<dbReference type="AlphaFoldDB" id="A0A1T5IIN0"/>
<dbReference type="CDD" id="cd17321">
    <property type="entry name" value="MFS_MMR_MDR_like"/>
    <property type="match status" value="1"/>
</dbReference>
<evidence type="ECO:0000256" key="3">
    <source>
        <dbReference type="ARBA" id="ARBA00022475"/>
    </source>
</evidence>
<gene>
    <name evidence="10" type="ORF">SAMN06309945_0493</name>
</gene>
<feature type="transmembrane region" description="Helical" evidence="8">
    <location>
        <begin position="321"/>
        <end position="340"/>
    </location>
</feature>
<feature type="transmembrane region" description="Helical" evidence="8">
    <location>
        <begin position="165"/>
        <end position="184"/>
    </location>
</feature>
<feature type="transmembrane region" description="Helical" evidence="8">
    <location>
        <begin position="134"/>
        <end position="153"/>
    </location>
</feature>
<keyword evidence="11" id="KW-1185">Reference proteome</keyword>
<keyword evidence="5 8" id="KW-1133">Transmembrane helix</keyword>
<dbReference type="Gene3D" id="1.20.1250.20">
    <property type="entry name" value="MFS general substrate transporter like domains"/>
    <property type="match status" value="1"/>
</dbReference>
<dbReference type="SUPFAM" id="SSF103473">
    <property type="entry name" value="MFS general substrate transporter"/>
    <property type="match status" value="1"/>
</dbReference>
<feature type="transmembrane region" description="Helical" evidence="8">
    <location>
        <begin position="424"/>
        <end position="441"/>
    </location>
</feature>
<evidence type="ECO:0000256" key="8">
    <source>
        <dbReference type="SAM" id="Phobius"/>
    </source>
</evidence>
<feature type="region of interest" description="Disordered" evidence="7">
    <location>
        <begin position="1"/>
        <end position="28"/>
    </location>
</feature>
<protein>
    <submittedName>
        <fullName evidence="10">Drug resistance transporter, EmrB/QacA subfamily</fullName>
    </submittedName>
</protein>
<evidence type="ECO:0000256" key="1">
    <source>
        <dbReference type="ARBA" id="ARBA00004651"/>
    </source>
</evidence>
<feature type="transmembrane region" description="Helical" evidence="8">
    <location>
        <begin position="254"/>
        <end position="271"/>
    </location>
</feature>
<evidence type="ECO:0000313" key="10">
    <source>
        <dbReference type="EMBL" id="SKC38969.1"/>
    </source>
</evidence>
<keyword evidence="2" id="KW-0813">Transport</keyword>
<dbReference type="PANTHER" id="PTHR42718">
    <property type="entry name" value="MAJOR FACILITATOR SUPERFAMILY MULTIDRUG TRANSPORTER MFSC"/>
    <property type="match status" value="1"/>
</dbReference>
<dbReference type="InterPro" id="IPR011701">
    <property type="entry name" value="MFS"/>
</dbReference>
<feature type="transmembrane region" description="Helical" evidence="8">
    <location>
        <begin position="106"/>
        <end position="128"/>
    </location>
</feature>
<feature type="transmembrane region" description="Helical" evidence="8">
    <location>
        <begin position="384"/>
        <end position="412"/>
    </location>
</feature>
<feature type="transmembrane region" description="Helical" evidence="8">
    <location>
        <begin position="37"/>
        <end position="59"/>
    </location>
</feature>
<evidence type="ECO:0000256" key="2">
    <source>
        <dbReference type="ARBA" id="ARBA00022448"/>
    </source>
</evidence>
<dbReference type="Pfam" id="PF07690">
    <property type="entry name" value="MFS_1"/>
    <property type="match status" value="1"/>
</dbReference>
<feature type="transmembrane region" description="Helical" evidence="8">
    <location>
        <begin position="222"/>
        <end position="242"/>
    </location>
</feature>
<feature type="transmembrane region" description="Helical" evidence="8">
    <location>
        <begin position="292"/>
        <end position="315"/>
    </location>
</feature>
<evidence type="ECO:0000256" key="7">
    <source>
        <dbReference type="SAM" id="MobiDB-lite"/>
    </source>
</evidence>
<dbReference type="PROSITE" id="PS50850">
    <property type="entry name" value="MFS"/>
    <property type="match status" value="1"/>
</dbReference>